<protein>
    <submittedName>
        <fullName evidence="1">Uncharacterized protein</fullName>
    </submittedName>
</protein>
<accession>A0A143BMS1</accession>
<evidence type="ECO:0000313" key="1">
    <source>
        <dbReference type="EMBL" id="AMW06318.1"/>
    </source>
</evidence>
<dbReference type="Proteomes" id="UP000076404">
    <property type="component" value="Chromosome"/>
</dbReference>
<reference evidence="1 2" key="2">
    <citation type="journal article" date="2016" name="Environ. Microbiol. Rep.">
        <title>Metagenomic evidence for the presence of phototrophic Gemmatimonadetes bacteria in diverse environments.</title>
        <authorList>
            <person name="Zeng Y."/>
            <person name="Baumbach J."/>
            <person name="Barbosa E.G."/>
            <person name="Azevedo V."/>
            <person name="Zhang C."/>
            <person name="Koblizek M."/>
        </authorList>
    </citation>
    <scope>NUCLEOTIDE SEQUENCE [LARGE SCALE GENOMIC DNA]</scope>
    <source>
        <strain evidence="1 2">AP64</strain>
    </source>
</reference>
<dbReference type="STRING" id="1379270.GEMMAAP_19110"/>
<dbReference type="AlphaFoldDB" id="A0A143BMS1"/>
<dbReference type="EMBL" id="CP011454">
    <property type="protein sequence ID" value="AMW06318.1"/>
    <property type="molecule type" value="Genomic_DNA"/>
</dbReference>
<dbReference type="OrthoDB" id="9913344at2"/>
<dbReference type="RefSeq" id="WP_026851013.1">
    <property type="nucleotide sequence ID" value="NZ_CP011454.1"/>
</dbReference>
<organism evidence="1 2">
    <name type="scientific">Gemmatimonas phototrophica</name>
    <dbReference type="NCBI Taxonomy" id="1379270"/>
    <lineage>
        <taxon>Bacteria</taxon>
        <taxon>Pseudomonadati</taxon>
        <taxon>Gemmatimonadota</taxon>
        <taxon>Gemmatimonadia</taxon>
        <taxon>Gemmatimonadales</taxon>
        <taxon>Gemmatimonadaceae</taxon>
        <taxon>Gemmatimonas</taxon>
    </lineage>
</organism>
<dbReference type="KEGG" id="gph:GEMMAAP_19110"/>
<reference evidence="1 2" key="1">
    <citation type="journal article" date="2014" name="Proc. Natl. Acad. Sci. U.S.A.">
        <title>Functional type 2 photosynthetic reaction centers found in the rare bacterial phylum Gemmatimonadetes.</title>
        <authorList>
            <person name="Zeng Y."/>
            <person name="Feng F."/>
            <person name="Medova H."/>
            <person name="Dean J."/>
            <person name="Koblizek M."/>
        </authorList>
    </citation>
    <scope>NUCLEOTIDE SEQUENCE [LARGE SCALE GENOMIC DNA]</scope>
    <source>
        <strain evidence="1 2">AP64</strain>
    </source>
</reference>
<keyword evidence="2" id="KW-1185">Reference proteome</keyword>
<evidence type="ECO:0000313" key="2">
    <source>
        <dbReference type="Proteomes" id="UP000076404"/>
    </source>
</evidence>
<gene>
    <name evidence="1" type="ORF">GEMMAAP_19110</name>
</gene>
<name>A0A143BMS1_9BACT</name>
<proteinExistence type="predicted"/>
<sequence length="156" mass="17335">MTAFISEQHIDGVLQQLGGTTAPVRRAGVREALTFFERFMPEKSAANRVSYLKAMDLSKPVSMVDLLPGEIVVAFRHHSADWGEFHTRAGSDPGKLGITLDDRQYRKFEVVQRCVALQSTTSAFMSMSRGSGGALQLVIPQAFRFLRVTQRGTTTW</sequence>